<comment type="caution">
    <text evidence="2">The sequence shown here is derived from an EMBL/GenBank/DDBJ whole genome shotgun (WGS) entry which is preliminary data.</text>
</comment>
<feature type="chain" id="PRO_5043328834" evidence="1">
    <location>
        <begin position="20"/>
        <end position="116"/>
    </location>
</feature>
<gene>
    <name evidence="2" type="ORF">R3P38DRAFT_3331809</name>
</gene>
<dbReference type="AlphaFoldDB" id="A0AAV9ZS03"/>
<dbReference type="EMBL" id="JAWWNJ010000119">
    <property type="protein sequence ID" value="KAK6988851.1"/>
    <property type="molecule type" value="Genomic_DNA"/>
</dbReference>
<evidence type="ECO:0000313" key="2">
    <source>
        <dbReference type="EMBL" id="KAK6988851.1"/>
    </source>
</evidence>
<feature type="signal peptide" evidence="1">
    <location>
        <begin position="1"/>
        <end position="19"/>
    </location>
</feature>
<accession>A0AAV9ZS03</accession>
<reference evidence="2 3" key="1">
    <citation type="journal article" date="2024" name="J Genomics">
        <title>Draft genome sequencing and assembly of Favolaschia claudopus CIRM-BRFM 2984 isolated from oak limbs.</title>
        <authorList>
            <person name="Navarro D."/>
            <person name="Drula E."/>
            <person name="Chaduli D."/>
            <person name="Cazenave R."/>
            <person name="Ahrendt S."/>
            <person name="Wang J."/>
            <person name="Lipzen A."/>
            <person name="Daum C."/>
            <person name="Barry K."/>
            <person name="Grigoriev I.V."/>
            <person name="Favel A."/>
            <person name="Rosso M.N."/>
            <person name="Martin F."/>
        </authorList>
    </citation>
    <scope>NUCLEOTIDE SEQUENCE [LARGE SCALE GENOMIC DNA]</scope>
    <source>
        <strain evidence="2 3">CIRM-BRFM 2984</strain>
    </source>
</reference>
<sequence>MFSSKAFFIAASLVGATNAFNGTANLGFYETTSCSCPPWNGPYAVAIPRALVGTEVCCNVGITVSYLDQTVDAVFSGYYEDGAGTENIALSPAAFAALAGFPWETSLAPVNWSFDN</sequence>
<name>A0AAV9ZS03_9AGAR</name>
<keyword evidence="1" id="KW-0732">Signal</keyword>
<proteinExistence type="predicted"/>
<dbReference type="Proteomes" id="UP001362999">
    <property type="component" value="Unassembled WGS sequence"/>
</dbReference>
<evidence type="ECO:0000313" key="3">
    <source>
        <dbReference type="Proteomes" id="UP001362999"/>
    </source>
</evidence>
<keyword evidence="3" id="KW-1185">Reference proteome</keyword>
<evidence type="ECO:0000256" key="1">
    <source>
        <dbReference type="SAM" id="SignalP"/>
    </source>
</evidence>
<protein>
    <submittedName>
        <fullName evidence="2">Uncharacterized protein</fullName>
    </submittedName>
</protein>
<organism evidence="2 3">
    <name type="scientific">Favolaschia claudopus</name>
    <dbReference type="NCBI Taxonomy" id="2862362"/>
    <lineage>
        <taxon>Eukaryota</taxon>
        <taxon>Fungi</taxon>
        <taxon>Dikarya</taxon>
        <taxon>Basidiomycota</taxon>
        <taxon>Agaricomycotina</taxon>
        <taxon>Agaricomycetes</taxon>
        <taxon>Agaricomycetidae</taxon>
        <taxon>Agaricales</taxon>
        <taxon>Marasmiineae</taxon>
        <taxon>Mycenaceae</taxon>
        <taxon>Favolaschia</taxon>
    </lineage>
</organism>